<dbReference type="GO" id="GO:0006427">
    <property type="term" value="P:histidyl-tRNA aminoacylation"/>
    <property type="evidence" value="ECO:0007669"/>
    <property type="project" value="UniProtKB-UniRule"/>
</dbReference>
<protein>
    <recommendedName>
        <fullName evidence="11">Histidine--tRNA ligase</fullName>
        <ecNumber evidence="11">6.1.1.21</ecNumber>
    </recommendedName>
    <alternativeName>
        <fullName evidence="11">Histidyl-tRNA synthetase</fullName>
        <shortName evidence="11">HisRS</shortName>
    </alternativeName>
</protein>
<dbReference type="HAMAP" id="MF_00127">
    <property type="entry name" value="His_tRNA_synth"/>
    <property type="match status" value="1"/>
</dbReference>
<dbReference type="GO" id="GO:0004821">
    <property type="term" value="F:histidine-tRNA ligase activity"/>
    <property type="evidence" value="ECO:0007669"/>
    <property type="project" value="UniProtKB-UniRule"/>
</dbReference>
<dbReference type="PANTHER" id="PTHR43707:SF1">
    <property type="entry name" value="HISTIDINE--TRNA LIGASE, MITOCHONDRIAL-RELATED"/>
    <property type="match status" value="1"/>
</dbReference>
<evidence type="ECO:0000256" key="6">
    <source>
        <dbReference type="ARBA" id="ARBA00022741"/>
    </source>
</evidence>
<dbReference type="CDD" id="cd00773">
    <property type="entry name" value="HisRS-like_core"/>
    <property type="match status" value="1"/>
</dbReference>
<keyword evidence="15" id="KW-1185">Reference proteome</keyword>
<dbReference type="Proteomes" id="UP000266301">
    <property type="component" value="Chromosome"/>
</dbReference>
<evidence type="ECO:0000256" key="7">
    <source>
        <dbReference type="ARBA" id="ARBA00022840"/>
    </source>
</evidence>
<keyword evidence="5 11" id="KW-0436">Ligase</keyword>
<feature type="domain" description="Aminoacyl-transfer RNA synthetases class-II family profile" evidence="13">
    <location>
        <begin position="24"/>
        <end position="319"/>
    </location>
</feature>
<dbReference type="SUPFAM" id="SSF55681">
    <property type="entry name" value="Class II aaRS and biotin synthetases"/>
    <property type="match status" value="1"/>
</dbReference>
<dbReference type="PROSITE" id="PS50862">
    <property type="entry name" value="AA_TRNA_LIGASE_II"/>
    <property type="match status" value="1"/>
</dbReference>
<evidence type="ECO:0000256" key="12">
    <source>
        <dbReference type="PIRSR" id="PIRSR001549-1"/>
    </source>
</evidence>
<dbReference type="Pfam" id="PF13393">
    <property type="entry name" value="tRNA-synt_His"/>
    <property type="match status" value="1"/>
</dbReference>
<name>A0A386H2R5_9CLOT</name>
<feature type="binding site" evidence="12">
    <location>
        <position position="131"/>
    </location>
    <ligand>
        <name>L-histidine</name>
        <dbReference type="ChEBI" id="CHEBI:57595"/>
    </ligand>
</feature>
<dbReference type="InterPro" id="IPR015807">
    <property type="entry name" value="His-tRNA-ligase"/>
</dbReference>
<evidence type="ECO:0000256" key="3">
    <source>
        <dbReference type="ARBA" id="ARBA00011738"/>
    </source>
</evidence>
<evidence type="ECO:0000313" key="14">
    <source>
        <dbReference type="EMBL" id="AYD39858.1"/>
    </source>
</evidence>
<feature type="binding site" evidence="12">
    <location>
        <begin position="262"/>
        <end position="263"/>
    </location>
    <ligand>
        <name>L-histidine</name>
        <dbReference type="ChEBI" id="CHEBI:57595"/>
    </ligand>
</feature>
<feature type="binding site" evidence="12">
    <location>
        <begin position="82"/>
        <end position="84"/>
    </location>
    <ligand>
        <name>L-histidine</name>
        <dbReference type="ChEBI" id="CHEBI:57595"/>
    </ligand>
</feature>
<evidence type="ECO:0000256" key="11">
    <source>
        <dbReference type="HAMAP-Rule" id="MF_00127"/>
    </source>
</evidence>
<comment type="subcellular location">
    <subcellularLocation>
        <location evidence="1 11">Cytoplasm</location>
    </subcellularLocation>
</comment>
<feature type="binding site" evidence="12">
    <location>
        <position position="258"/>
    </location>
    <ligand>
        <name>L-histidine</name>
        <dbReference type="ChEBI" id="CHEBI:57595"/>
    </ligand>
</feature>
<dbReference type="InterPro" id="IPR041715">
    <property type="entry name" value="HisRS-like_core"/>
</dbReference>
<dbReference type="PIRSF" id="PIRSF001549">
    <property type="entry name" value="His-tRNA_synth"/>
    <property type="match status" value="1"/>
</dbReference>
<dbReference type="SUPFAM" id="SSF52954">
    <property type="entry name" value="Class II aaRS ABD-related"/>
    <property type="match status" value="1"/>
</dbReference>
<dbReference type="InterPro" id="IPR036621">
    <property type="entry name" value="Anticodon-bd_dom_sf"/>
</dbReference>
<dbReference type="GO" id="GO:0005737">
    <property type="term" value="C:cytoplasm"/>
    <property type="evidence" value="ECO:0007669"/>
    <property type="project" value="UniProtKB-SubCell"/>
</dbReference>
<dbReference type="InterPro" id="IPR045864">
    <property type="entry name" value="aa-tRNA-synth_II/BPL/LPL"/>
</dbReference>
<dbReference type="CDD" id="cd00859">
    <property type="entry name" value="HisRS_anticodon"/>
    <property type="match status" value="1"/>
</dbReference>
<dbReference type="AlphaFoldDB" id="A0A386H2R5"/>
<dbReference type="InterPro" id="IPR004154">
    <property type="entry name" value="Anticodon-bd"/>
</dbReference>
<keyword evidence="9 11" id="KW-0030">Aminoacyl-tRNA synthetase</keyword>
<evidence type="ECO:0000259" key="13">
    <source>
        <dbReference type="PROSITE" id="PS50862"/>
    </source>
</evidence>
<keyword evidence="8 11" id="KW-0648">Protein biosynthesis</keyword>
<dbReference type="Pfam" id="PF03129">
    <property type="entry name" value="HGTP_anticodon"/>
    <property type="match status" value="1"/>
</dbReference>
<evidence type="ECO:0000256" key="10">
    <source>
        <dbReference type="ARBA" id="ARBA00047639"/>
    </source>
</evidence>
<keyword evidence="7 11" id="KW-0067">ATP-binding</keyword>
<keyword evidence="6 11" id="KW-0547">Nucleotide-binding</keyword>
<dbReference type="KEGG" id="cfer:D4Z93_04730"/>
<dbReference type="InterPro" id="IPR004516">
    <property type="entry name" value="HisRS/HisZ"/>
</dbReference>
<dbReference type="RefSeq" id="WP_119970835.1">
    <property type="nucleotide sequence ID" value="NZ_CP032416.1"/>
</dbReference>
<evidence type="ECO:0000256" key="5">
    <source>
        <dbReference type="ARBA" id="ARBA00022598"/>
    </source>
</evidence>
<keyword evidence="4 11" id="KW-0963">Cytoplasm</keyword>
<accession>A0A386H2R5</accession>
<dbReference type="OrthoDB" id="9800814at2"/>
<feature type="binding site" evidence="12">
    <location>
        <position position="113"/>
    </location>
    <ligand>
        <name>L-histidine</name>
        <dbReference type="ChEBI" id="CHEBI:57595"/>
    </ligand>
</feature>
<dbReference type="GO" id="GO:0140096">
    <property type="term" value="F:catalytic activity, acting on a protein"/>
    <property type="evidence" value="ECO:0007669"/>
    <property type="project" value="UniProtKB-ARBA"/>
</dbReference>
<dbReference type="EMBL" id="CP032416">
    <property type="protein sequence ID" value="AYD39858.1"/>
    <property type="molecule type" value="Genomic_DNA"/>
</dbReference>
<reference evidence="14 15" key="1">
    <citation type="journal article" date="2019" name="Int. J. Syst. Evol. Microbiol.">
        <title>Clostridium fermenticellae sp. nov., isolated from the mud in a fermentation cellar for the production of the Chinese liquor, baijiu.</title>
        <authorList>
            <person name="Xu P.X."/>
            <person name="Chai L.J."/>
            <person name="Qiu T."/>
            <person name="Zhang X.J."/>
            <person name="Lu Z.M."/>
            <person name="Xiao C."/>
            <person name="Wang S.T."/>
            <person name="Shen C.H."/>
            <person name="Shi J.S."/>
            <person name="Xu Z.H."/>
        </authorList>
    </citation>
    <scope>NUCLEOTIDE SEQUENCE [LARGE SCALE GENOMIC DNA]</scope>
    <source>
        <strain evidence="14 15">JN500901</strain>
    </source>
</reference>
<organism evidence="14 15">
    <name type="scientific">Clostridium fermenticellae</name>
    <dbReference type="NCBI Taxonomy" id="2068654"/>
    <lineage>
        <taxon>Bacteria</taxon>
        <taxon>Bacillati</taxon>
        <taxon>Bacillota</taxon>
        <taxon>Clostridia</taxon>
        <taxon>Eubacteriales</taxon>
        <taxon>Clostridiaceae</taxon>
        <taxon>Clostridium</taxon>
    </lineage>
</organism>
<comment type="catalytic activity">
    <reaction evidence="10 11">
        <text>tRNA(His) + L-histidine + ATP = L-histidyl-tRNA(His) + AMP + diphosphate + H(+)</text>
        <dbReference type="Rhea" id="RHEA:17313"/>
        <dbReference type="Rhea" id="RHEA-COMP:9665"/>
        <dbReference type="Rhea" id="RHEA-COMP:9689"/>
        <dbReference type="ChEBI" id="CHEBI:15378"/>
        <dbReference type="ChEBI" id="CHEBI:30616"/>
        <dbReference type="ChEBI" id="CHEBI:33019"/>
        <dbReference type="ChEBI" id="CHEBI:57595"/>
        <dbReference type="ChEBI" id="CHEBI:78442"/>
        <dbReference type="ChEBI" id="CHEBI:78527"/>
        <dbReference type="ChEBI" id="CHEBI:456215"/>
        <dbReference type="EC" id="6.1.1.21"/>
    </reaction>
</comment>
<evidence type="ECO:0000256" key="1">
    <source>
        <dbReference type="ARBA" id="ARBA00004496"/>
    </source>
</evidence>
<sequence length="420" mass="48049">MVNIQAPKGTKDLLPSESYKWQYLENKFKKIAASYGCREIRTPMFEHTELFERGVGDTTDVVQKEMYTFNDRAGRSITLKPEGTSPAVRAFIENSIFNEAQPTKLFYFTPVFRYENVQKGRLREHHQFGVEVFGAKEASLDAEIISIAIRVYRELGINDVKLNINSIGCPECRKKYNEALKEFLSNNYDKLCETCKTRFEKNPMRILDCKVPGCKEIVKNAPVILDYICDDCREHFSNLKKDLKAMGIEYEVDPLIVRGLDYYSKTVFEIIHNGITICGGGRYDYLIEEVGGPSMPAVGFGMGIERTLLTLEENGIEIPKEPYIDLYIGSIGKTAKIRVLKIINKLREYGLRCECDHMNRSVKAEMKYANKIDARFTLILGDDELDSGTAKLKRMEDGKQFDININNIEEIVNLIEKINV</sequence>
<dbReference type="PANTHER" id="PTHR43707">
    <property type="entry name" value="HISTIDYL-TRNA SYNTHETASE"/>
    <property type="match status" value="1"/>
</dbReference>
<evidence type="ECO:0000256" key="2">
    <source>
        <dbReference type="ARBA" id="ARBA00008226"/>
    </source>
</evidence>
<evidence type="ECO:0000256" key="4">
    <source>
        <dbReference type="ARBA" id="ARBA00022490"/>
    </source>
</evidence>
<dbReference type="EC" id="6.1.1.21" evidence="11"/>
<dbReference type="Gene3D" id="3.40.50.800">
    <property type="entry name" value="Anticodon-binding domain"/>
    <property type="match status" value="1"/>
</dbReference>
<dbReference type="InterPro" id="IPR033656">
    <property type="entry name" value="HisRS_anticodon"/>
</dbReference>
<evidence type="ECO:0000313" key="15">
    <source>
        <dbReference type="Proteomes" id="UP000266301"/>
    </source>
</evidence>
<evidence type="ECO:0000256" key="9">
    <source>
        <dbReference type="ARBA" id="ARBA00023146"/>
    </source>
</evidence>
<gene>
    <name evidence="11" type="primary">hisS</name>
    <name evidence="14" type="ORF">D4Z93_04730</name>
</gene>
<proteinExistence type="inferred from homology"/>
<dbReference type="InterPro" id="IPR006195">
    <property type="entry name" value="aa-tRNA-synth_II"/>
</dbReference>
<comment type="similarity">
    <text evidence="2 11">Belongs to the class-II aminoacyl-tRNA synthetase family.</text>
</comment>
<comment type="subunit">
    <text evidence="3 11">Homodimer.</text>
</comment>
<dbReference type="FunFam" id="3.30.930.10:FF:000005">
    <property type="entry name" value="Histidine--tRNA ligase"/>
    <property type="match status" value="1"/>
</dbReference>
<feature type="binding site" evidence="12">
    <location>
        <position position="127"/>
    </location>
    <ligand>
        <name>L-histidine</name>
        <dbReference type="ChEBI" id="CHEBI:57595"/>
    </ligand>
</feature>
<dbReference type="GO" id="GO:0005524">
    <property type="term" value="F:ATP binding"/>
    <property type="evidence" value="ECO:0007669"/>
    <property type="project" value="UniProtKB-UniRule"/>
</dbReference>
<dbReference type="Gene3D" id="3.30.930.10">
    <property type="entry name" value="Bira Bifunctional Protein, Domain 2"/>
    <property type="match status" value="1"/>
</dbReference>
<dbReference type="NCBIfam" id="TIGR00442">
    <property type="entry name" value="hisS"/>
    <property type="match status" value="1"/>
</dbReference>
<evidence type="ECO:0000256" key="8">
    <source>
        <dbReference type="ARBA" id="ARBA00022917"/>
    </source>
</evidence>
<dbReference type="GO" id="GO:0016740">
    <property type="term" value="F:transferase activity"/>
    <property type="evidence" value="ECO:0007669"/>
    <property type="project" value="UniProtKB-ARBA"/>
</dbReference>